<dbReference type="PANTHER" id="PTHR47506:SF1">
    <property type="entry name" value="HTH-TYPE TRANSCRIPTIONAL REGULATOR YJDC"/>
    <property type="match status" value="1"/>
</dbReference>
<evidence type="ECO:0000313" key="7">
    <source>
        <dbReference type="Proteomes" id="UP001172083"/>
    </source>
</evidence>
<evidence type="ECO:0000259" key="5">
    <source>
        <dbReference type="PROSITE" id="PS50977"/>
    </source>
</evidence>
<evidence type="ECO:0000313" key="6">
    <source>
        <dbReference type="EMBL" id="MDN5212050.1"/>
    </source>
</evidence>
<gene>
    <name evidence="6" type="ORF">QQ020_08305</name>
</gene>
<name>A0ABT8L2R0_9BACT</name>
<dbReference type="Gene3D" id="1.10.357.10">
    <property type="entry name" value="Tetracycline Repressor, domain 2"/>
    <property type="match status" value="1"/>
</dbReference>
<dbReference type="RefSeq" id="WP_346757375.1">
    <property type="nucleotide sequence ID" value="NZ_JAUJEB010000001.1"/>
</dbReference>
<keyword evidence="2 4" id="KW-0238">DNA-binding</keyword>
<keyword evidence="7" id="KW-1185">Reference proteome</keyword>
<organism evidence="6 7">
    <name type="scientific">Agaribacillus aureus</name>
    <dbReference type="NCBI Taxonomy" id="3051825"/>
    <lineage>
        <taxon>Bacteria</taxon>
        <taxon>Pseudomonadati</taxon>
        <taxon>Bacteroidota</taxon>
        <taxon>Cytophagia</taxon>
        <taxon>Cytophagales</taxon>
        <taxon>Splendidivirgaceae</taxon>
        <taxon>Agaribacillus</taxon>
    </lineage>
</organism>
<dbReference type="SUPFAM" id="SSF48498">
    <property type="entry name" value="Tetracyclin repressor-like, C-terminal domain"/>
    <property type="match status" value="1"/>
</dbReference>
<dbReference type="EMBL" id="JAUJEB010000001">
    <property type="protein sequence ID" value="MDN5212050.1"/>
    <property type="molecule type" value="Genomic_DNA"/>
</dbReference>
<dbReference type="SUPFAM" id="SSF46689">
    <property type="entry name" value="Homeodomain-like"/>
    <property type="match status" value="1"/>
</dbReference>
<sequence>MRPQKVENKELMEGLISVIRAKGYDGASLNDLSASSGLKKASLYHRFPGGKKEITEMVLAYVATWVENNITDPLTNSNVKPEDRLATALENINTLYDQGNSICLFRALTMETGMELFGKQVADGLKKWIAAFRELGIDLGYNTAEADKMAQEVLVKIQGSLIIAKGLGTVKPFQESLAAIEKMYMKS</sequence>
<dbReference type="InterPro" id="IPR001647">
    <property type="entry name" value="HTH_TetR"/>
</dbReference>
<dbReference type="InterPro" id="IPR036271">
    <property type="entry name" value="Tet_transcr_reg_TetR-rel_C_sf"/>
</dbReference>
<comment type="caution">
    <text evidence="6">The sequence shown here is derived from an EMBL/GenBank/DDBJ whole genome shotgun (WGS) entry which is preliminary data.</text>
</comment>
<dbReference type="PROSITE" id="PS50977">
    <property type="entry name" value="HTH_TETR_2"/>
    <property type="match status" value="1"/>
</dbReference>
<evidence type="ECO:0000256" key="2">
    <source>
        <dbReference type="ARBA" id="ARBA00023125"/>
    </source>
</evidence>
<proteinExistence type="predicted"/>
<evidence type="ECO:0000256" key="3">
    <source>
        <dbReference type="ARBA" id="ARBA00023163"/>
    </source>
</evidence>
<keyword evidence="1" id="KW-0805">Transcription regulation</keyword>
<evidence type="ECO:0000256" key="4">
    <source>
        <dbReference type="PROSITE-ProRule" id="PRU00335"/>
    </source>
</evidence>
<dbReference type="Pfam" id="PF00440">
    <property type="entry name" value="TetR_N"/>
    <property type="match status" value="1"/>
</dbReference>
<keyword evidence="3" id="KW-0804">Transcription</keyword>
<feature type="DNA-binding region" description="H-T-H motif" evidence="4">
    <location>
        <begin position="28"/>
        <end position="47"/>
    </location>
</feature>
<accession>A0ABT8L2R0</accession>
<dbReference type="Proteomes" id="UP001172083">
    <property type="component" value="Unassembled WGS sequence"/>
</dbReference>
<protein>
    <submittedName>
        <fullName evidence="6">TetR/AcrR family transcriptional regulator</fullName>
    </submittedName>
</protein>
<dbReference type="InterPro" id="IPR009057">
    <property type="entry name" value="Homeodomain-like_sf"/>
</dbReference>
<reference evidence="6" key="1">
    <citation type="submission" date="2023-06" db="EMBL/GenBank/DDBJ databases">
        <title>Genomic of Agaribacillus aureum.</title>
        <authorList>
            <person name="Wang G."/>
        </authorList>
    </citation>
    <scope>NUCLEOTIDE SEQUENCE</scope>
    <source>
        <strain evidence="6">BMA12</strain>
    </source>
</reference>
<feature type="domain" description="HTH tetR-type" evidence="5">
    <location>
        <begin position="5"/>
        <end position="65"/>
    </location>
</feature>
<dbReference type="PANTHER" id="PTHR47506">
    <property type="entry name" value="TRANSCRIPTIONAL REGULATORY PROTEIN"/>
    <property type="match status" value="1"/>
</dbReference>
<evidence type="ECO:0000256" key="1">
    <source>
        <dbReference type="ARBA" id="ARBA00023015"/>
    </source>
</evidence>